<dbReference type="GO" id="GO:0050909">
    <property type="term" value="P:sensory perception of taste"/>
    <property type="evidence" value="ECO:0007669"/>
    <property type="project" value="InterPro"/>
</dbReference>
<dbReference type="EMBL" id="JAJJHW010003409">
    <property type="protein sequence ID" value="KAH8359280.1"/>
    <property type="molecule type" value="Genomic_DNA"/>
</dbReference>
<feature type="transmembrane region" description="Helical" evidence="6">
    <location>
        <begin position="262"/>
        <end position="287"/>
    </location>
</feature>
<comment type="caution">
    <text evidence="7">The sequence shown here is derived from an EMBL/GenBank/DDBJ whole genome shotgun (WGS) entry which is preliminary data.</text>
</comment>
<dbReference type="GO" id="GO:0005886">
    <property type="term" value="C:plasma membrane"/>
    <property type="evidence" value="ECO:0007669"/>
    <property type="project" value="UniProtKB-SubCell"/>
</dbReference>
<dbReference type="InterPro" id="IPR013604">
    <property type="entry name" value="7TM_chemorcpt"/>
</dbReference>
<keyword evidence="3 6" id="KW-0812">Transmembrane</keyword>
<evidence type="ECO:0000256" key="1">
    <source>
        <dbReference type="ARBA" id="ARBA00004651"/>
    </source>
</evidence>
<name>A0AAD4JTH6_9MUSC</name>
<comment type="function">
    <text evidence="6">Gustatory receptor which mediates acceptance or avoidance behavior, depending on its substrates.</text>
</comment>
<feature type="transmembrane region" description="Helical" evidence="6">
    <location>
        <begin position="369"/>
        <end position="389"/>
    </location>
</feature>
<comment type="similarity">
    <text evidence="6">Belongs to the insect chemoreceptor superfamily. Gustatory receptor (GR) family.</text>
</comment>
<accession>A0AAD4JTH6</accession>
<sequence>VMFGSQLPSASAAAACLLRHGCNYAVWLGFVWFGIESNHSDGSLVARNRYCYKWFCLVSRLCISGYFAYMSVGVIAAMSNPHVAVLSWIRLVGCLICAGVVLVLQFWYGQRILRVVNNFLRLFRRVKALPGCQVWQFGGRRELGLLLFKVLCMLYEFFCELPLLFTKLDAEYIVSVLCDMHITINSSMICHACFVGFLSVGALYAQVNRYVRHELRRQLRALEQPNGQRASRRELKAAGYRLDECLAIYNEIQRVSSAFQELIELPLSLILLFLFLSMTLVSYFVMLNRFRDFSIMLLVVKLFMDLVLLTLAIHGASSSSRVIRRLSLENCYVTERSDWHMRLEIFLNRLNFFEFRVTPLGLFEISNELILVFLSGLVTYLTYILQYGIQSNQI</sequence>
<feature type="transmembrane region" description="Helical" evidence="6">
    <location>
        <begin position="88"/>
        <end position="108"/>
    </location>
</feature>
<feature type="non-terminal residue" evidence="7">
    <location>
        <position position="394"/>
    </location>
</feature>
<keyword evidence="6" id="KW-0675">Receptor</keyword>
<reference evidence="7" key="1">
    <citation type="journal article" date="2021" name="Mol. Ecol. Resour.">
        <title>Phylogenomic analyses of the genus Drosophila reveals genomic signals of climate adaptation.</title>
        <authorList>
            <person name="Li F."/>
            <person name="Rane R.V."/>
            <person name="Luria V."/>
            <person name="Xiong Z."/>
            <person name="Chen J."/>
            <person name="Li Z."/>
            <person name="Catullo R.A."/>
            <person name="Griffin P.C."/>
            <person name="Schiffer M."/>
            <person name="Pearce S."/>
            <person name="Lee S.F."/>
            <person name="McElroy K."/>
            <person name="Stocker A."/>
            <person name="Shirriffs J."/>
            <person name="Cockerell F."/>
            <person name="Coppin C."/>
            <person name="Sgro C.M."/>
            <person name="Karger A."/>
            <person name="Cain J.W."/>
            <person name="Weber J.A."/>
            <person name="Santpere G."/>
            <person name="Kirschner M.W."/>
            <person name="Hoffmann A.A."/>
            <person name="Oakeshott J.G."/>
            <person name="Zhang G."/>
        </authorList>
    </citation>
    <scope>NUCLEOTIDE SEQUENCE</scope>
    <source>
        <strain evidence="7">BGI-SZ-2011g</strain>
    </source>
</reference>
<proteinExistence type="inferred from homology"/>
<comment type="caution">
    <text evidence="6">Lacks conserved residue(s) required for the propagation of feature annotation.</text>
</comment>
<evidence type="ECO:0000313" key="7">
    <source>
        <dbReference type="EMBL" id="KAH8359280.1"/>
    </source>
</evidence>
<evidence type="ECO:0000256" key="3">
    <source>
        <dbReference type="ARBA" id="ARBA00022692"/>
    </source>
</evidence>
<keyword evidence="5 6" id="KW-0472">Membrane</keyword>
<evidence type="ECO:0000256" key="5">
    <source>
        <dbReference type="ARBA" id="ARBA00023136"/>
    </source>
</evidence>
<feature type="non-terminal residue" evidence="7">
    <location>
        <position position="1"/>
    </location>
</feature>
<keyword evidence="8" id="KW-1185">Reference proteome</keyword>
<evidence type="ECO:0000313" key="8">
    <source>
        <dbReference type="Proteomes" id="UP001200034"/>
    </source>
</evidence>
<feature type="transmembrane region" description="Helical" evidence="6">
    <location>
        <begin position="293"/>
        <end position="316"/>
    </location>
</feature>
<comment type="subcellular location">
    <subcellularLocation>
        <location evidence="1 6">Cell membrane</location>
        <topology evidence="1 6">Multi-pass membrane protein</topology>
    </subcellularLocation>
</comment>
<dbReference type="AlphaFoldDB" id="A0AAD4JTH6"/>
<keyword evidence="4 6" id="KW-1133">Transmembrane helix</keyword>
<feature type="transmembrane region" description="Helical" evidence="6">
    <location>
        <begin position="143"/>
        <end position="164"/>
    </location>
</feature>
<feature type="transmembrane region" description="Helical" evidence="6">
    <location>
        <begin position="54"/>
        <end position="76"/>
    </location>
</feature>
<keyword evidence="2 6" id="KW-1003">Cell membrane</keyword>
<dbReference type="Pfam" id="PF08395">
    <property type="entry name" value="7tm_7"/>
    <property type="match status" value="1"/>
</dbReference>
<dbReference type="Proteomes" id="UP001200034">
    <property type="component" value="Unassembled WGS sequence"/>
</dbReference>
<evidence type="ECO:0000256" key="4">
    <source>
        <dbReference type="ARBA" id="ARBA00022989"/>
    </source>
</evidence>
<organism evidence="7 8">
    <name type="scientific">Drosophila rubida</name>
    <dbReference type="NCBI Taxonomy" id="30044"/>
    <lineage>
        <taxon>Eukaryota</taxon>
        <taxon>Metazoa</taxon>
        <taxon>Ecdysozoa</taxon>
        <taxon>Arthropoda</taxon>
        <taxon>Hexapoda</taxon>
        <taxon>Insecta</taxon>
        <taxon>Pterygota</taxon>
        <taxon>Neoptera</taxon>
        <taxon>Endopterygota</taxon>
        <taxon>Diptera</taxon>
        <taxon>Brachycera</taxon>
        <taxon>Muscomorpha</taxon>
        <taxon>Ephydroidea</taxon>
        <taxon>Drosophilidae</taxon>
        <taxon>Drosophila</taxon>
    </lineage>
</organism>
<dbReference type="GO" id="GO:0007165">
    <property type="term" value="P:signal transduction"/>
    <property type="evidence" value="ECO:0007669"/>
    <property type="project" value="UniProtKB-KW"/>
</dbReference>
<gene>
    <name evidence="7" type="ORF">KR093_005536</name>
</gene>
<keyword evidence="6" id="KW-0807">Transducer</keyword>
<feature type="transmembrane region" description="Helical" evidence="6">
    <location>
        <begin position="12"/>
        <end position="33"/>
    </location>
</feature>
<feature type="transmembrane region" description="Helical" evidence="6">
    <location>
        <begin position="184"/>
        <end position="207"/>
    </location>
</feature>
<evidence type="ECO:0000256" key="2">
    <source>
        <dbReference type="ARBA" id="ARBA00022475"/>
    </source>
</evidence>
<protein>
    <recommendedName>
        <fullName evidence="6">Gustatory receptor</fullName>
    </recommendedName>
</protein>
<evidence type="ECO:0000256" key="6">
    <source>
        <dbReference type="RuleBase" id="RU363108"/>
    </source>
</evidence>